<dbReference type="InterPro" id="IPR041625">
    <property type="entry name" value="Beta-mannosidase_Ig"/>
</dbReference>
<dbReference type="InterPro" id="IPR050887">
    <property type="entry name" value="Beta-mannosidase_GH2"/>
</dbReference>
<dbReference type="Pfam" id="PF17753">
    <property type="entry name" value="Ig_mannosidase"/>
    <property type="match status" value="1"/>
</dbReference>
<evidence type="ECO:0000259" key="7">
    <source>
        <dbReference type="Pfam" id="PF22666"/>
    </source>
</evidence>
<proteinExistence type="predicted"/>
<evidence type="ECO:0000256" key="2">
    <source>
        <dbReference type="ARBA" id="ARBA00012754"/>
    </source>
</evidence>
<evidence type="ECO:0000313" key="9">
    <source>
        <dbReference type="Proteomes" id="UP001139089"/>
    </source>
</evidence>
<organism evidence="8 9">
    <name type="scientific">Rhizobium quercicola</name>
    <dbReference type="NCBI Taxonomy" id="2901226"/>
    <lineage>
        <taxon>Bacteria</taxon>
        <taxon>Pseudomonadati</taxon>
        <taxon>Pseudomonadota</taxon>
        <taxon>Alphaproteobacteria</taxon>
        <taxon>Hyphomicrobiales</taxon>
        <taxon>Rhizobiaceae</taxon>
        <taxon>Rhizobium/Agrobacterium group</taxon>
        <taxon>Rhizobium</taxon>
    </lineage>
</organism>
<comment type="catalytic activity">
    <reaction evidence="1">
        <text>Hydrolysis of terminal, non-reducing beta-D-mannose residues in beta-D-mannosides.</text>
        <dbReference type="EC" id="3.2.1.25"/>
    </reaction>
</comment>
<dbReference type="EC" id="3.2.1.25" evidence="2"/>
<dbReference type="InterPro" id="IPR017853">
    <property type="entry name" value="GH"/>
</dbReference>
<dbReference type="SUPFAM" id="SSF49303">
    <property type="entry name" value="beta-Galactosidase/glucuronidase domain"/>
    <property type="match status" value="2"/>
</dbReference>
<dbReference type="RefSeq" id="WP_231816372.1">
    <property type="nucleotide sequence ID" value="NZ_JAJOZR010000014.1"/>
</dbReference>
<dbReference type="AlphaFoldDB" id="A0A9X1T2V0"/>
<keyword evidence="5" id="KW-0326">Glycosidase</keyword>
<keyword evidence="3 8" id="KW-0378">Hydrolase</keyword>
<dbReference type="GO" id="GO:0004567">
    <property type="term" value="F:beta-mannosidase activity"/>
    <property type="evidence" value="ECO:0007669"/>
    <property type="project" value="UniProtKB-EC"/>
</dbReference>
<dbReference type="PANTHER" id="PTHR43730">
    <property type="entry name" value="BETA-MANNOSIDASE"/>
    <property type="match status" value="1"/>
</dbReference>
<dbReference type="InterPro" id="IPR008979">
    <property type="entry name" value="Galactose-bd-like_sf"/>
</dbReference>
<dbReference type="InterPro" id="IPR054593">
    <property type="entry name" value="Beta-mannosidase-like_N2"/>
</dbReference>
<evidence type="ECO:0000256" key="3">
    <source>
        <dbReference type="ARBA" id="ARBA00022801"/>
    </source>
</evidence>
<evidence type="ECO:0000259" key="6">
    <source>
        <dbReference type="Pfam" id="PF17753"/>
    </source>
</evidence>
<comment type="caution">
    <text evidence="8">The sequence shown here is derived from an EMBL/GenBank/DDBJ whole genome shotgun (WGS) entry which is preliminary data.</text>
</comment>
<dbReference type="Pfam" id="PF22666">
    <property type="entry name" value="Glyco_hydro_2_N2"/>
    <property type="match status" value="1"/>
</dbReference>
<dbReference type="SUPFAM" id="SSF51445">
    <property type="entry name" value="(Trans)glycosidases"/>
    <property type="match status" value="1"/>
</dbReference>
<accession>A0A9X1T2V0</accession>
<evidence type="ECO:0000256" key="5">
    <source>
        <dbReference type="ARBA" id="ARBA00023295"/>
    </source>
</evidence>
<dbReference type="PANTHER" id="PTHR43730:SF1">
    <property type="entry name" value="BETA-MANNOSIDASE"/>
    <property type="match status" value="1"/>
</dbReference>
<dbReference type="Gene3D" id="2.60.120.260">
    <property type="entry name" value="Galactose-binding domain-like"/>
    <property type="match status" value="1"/>
</dbReference>
<name>A0A9X1T2V0_9HYPH</name>
<dbReference type="InterPro" id="IPR013783">
    <property type="entry name" value="Ig-like_fold"/>
</dbReference>
<reference evidence="8" key="1">
    <citation type="submission" date="2021-12" db="EMBL/GenBank/DDBJ databases">
        <authorList>
            <person name="Li Y."/>
        </authorList>
    </citation>
    <scope>NUCLEOTIDE SEQUENCE</scope>
    <source>
        <strain evidence="8">DKSPLA3</strain>
    </source>
</reference>
<evidence type="ECO:0000256" key="4">
    <source>
        <dbReference type="ARBA" id="ARBA00023180"/>
    </source>
</evidence>
<dbReference type="InterPro" id="IPR036156">
    <property type="entry name" value="Beta-gal/glucu_dom_sf"/>
</dbReference>
<protein>
    <recommendedName>
        <fullName evidence="2">beta-mannosidase</fullName>
        <ecNumber evidence="2">3.2.1.25</ecNumber>
    </recommendedName>
</protein>
<sequence length="826" mass="89931">MTTLPARLRLVDERPLTQGWRIVLTPPGLHADPSALADEDAIPAIVPGTVAGALEAAGLFDRAAPRPLNGEDAWFVTVIADAPPGAAVLRFEGLATVADVFLNDEKILSSHSMFTRHDVPVRLTGNDRLAICCRALLPHLSRKLKRARWRTKMIVPAGLRGVRTTALGYMPGWCPEIHAAGPYRPITLRRTDPASVGNVDIAASLDAGGTGHLNVRFETTATGPIRLRCAGAEAAITVENGRAEATLALPGIAPWWPRSHGEPALHDVEILVGDDRLTLGRTGFRRIEVDRGADGTRFALKVNGVDVFCRGAVWTNADIATLPGSRQAYAPWLHLAADANMNMIRIGGTMTYETQAFFALCDELGLMVWQEAMLANFDYPVEDEAFAALLREEVETLLRVTRASPSLAVFCGGSEMYQQAAMMGLAERVWAGPLTETILPGIVTAERPDIAYVPNSPFGGAQPFSPNAGVGHYYGVGAYERPLEDARRADVSFAAECLAFANVPEQATLDAHLPVAPVHDPRWKARVPRDRDASWDFEDTRDHYLGRLYDLDPARLRREDPARYLDLSRAVTGEVIEATFSEWRRAGSRCGGALVWTFQDLLAGAGWGLVDATGLPKPVWHAVRRAFRPVQVLLLDEGTNGLDIHLVNDTARDEPVRIDLACLRAGRQPVVSGRHDAVLPARTRLRLPATDIFGAFFDTTYAYRFAGPQHDVTVARLVSADTDTLLAEAFHFPLGRRPAIHDATLTAALVETDAGFVLDIATDRLAQSVHIDCPGFQPSDNWFHLAPGPARRIRLVPRQDRRDIGETPARPSGEVAAIGSVLPVHV</sequence>
<dbReference type="Gene3D" id="2.60.40.10">
    <property type="entry name" value="Immunoglobulins"/>
    <property type="match status" value="1"/>
</dbReference>
<feature type="domain" description="Beta-mannosidase-like galactose-binding" evidence="7">
    <location>
        <begin position="40"/>
        <end position="184"/>
    </location>
</feature>
<gene>
    <name evidence="8" type="ORF">LRX75_19840</name>
</gene>
<dbReference type="Proteomes" id="UP001139089">
    <property type="component" value="Unassembled WGS sequence"/>
</dbReference>
<dbReference type="SUPFAM" id="SSF49785">
    <property type="entry name" value="Galactose-binding domain-like"/>
    <property type="match status" value="1"/>
</dbReference>
<keyword evidence="9" id="KW-1185">Reference proteome</keyword>
<dbReference type="Gene3D" id="3.20.20.80">
    <property type="entry name" value="Glycosidases"/>
    <property type="match status" value="1"/>
</dbReference>
<dbReference type="EMBL" id="JAJOZR010000014">
    <property type="protein sequence ID" value="MCD7111295.1"/>
    <property type="molecule type" value="Genomic_DNA"/>
</dbReference>
<evidence type="ECO:0000256" key="1">
    <source>
        <dbReference type="ARBA" id="ARBA00000829"/>
    </source>
</evidence>
<dbReference type="GO" id="GO:0006516">
    <property type="term" value="P:glycoprotein catabolic process"/>
    <property type="evidence" value="ECO:0007669"/>
    <property type="project" value="TreeGrafter"/>
</dbReference>
<feature type="domain" description="Beta-mannosidase Ig-fold" evidence="6">
    <location>
        <begin position="741"/>
        <end position="798"/>
    </location>
</feature>
<keyword evidence="4" id="KW-0325">Glycoprotein</keyword>
<evidence type="ECO:0000313" key="8">
    <source>
        <dbReference type="EMBL" id="MCD7111295.1"/>
    </source>
</evidence>